<feature type="non-terminal residue" evidence="1">
    <location>
        <position position="1"/>
    </location>
</feature>
<evidence type="ECO:0000313" key="2">
    <source>
        <dbReference type="Proteomes" id="UP000663831"/>
    </source>
</evidence>
<dbReference type="AlphaFoldDB" id="A0A8H3DFK8"/>
<dbReference type="Proteomes" id="UP000663831">
    <property type="component" value="Unassembled WGS sequence"/>
</dbReference>
<name>A0A8H3DFK8_9AGAM</name>
<reference evidence="1" key="1">
    <citation type="submission" date="2021-01" db="EMBL/GenBank/DDBJ databases">
        <authorList>
            <person name="Kaushik A."/>
        </authorList>
    </citation>
    <scope>NUCLEOTIDE SEQUENCE</scope>
    <source>
        <strain evidence="1">AG3-1AP</strain>
    </source>
</reference>
<gene>
    <name evidence="1" type="ORF">RDB_LOCUS141501</name>
</gene>
<protein>
    <submittedName>
        <fullName evidence="1">Uncharacterized protein</fullName>
    </submittedName>
</protein>
<comment type="caution">
    <text evidence="1">The sequence shown here is derived from an EMBL/GenBank/DDBJ whole genome shotgun (WGS) entry which is preliminary data.</text>
</comment>
<evidence type="ECO:0000313" key="1">
    <source>
        <dbReference type="EMBL" id="CAE6519026.1"/>
    </source>
</evidence>
<accession>A0A8H3DFK8</accession>
<sequence>MATCGSVLVSRSREASYYIHCPSQDRLTKTIFILQPVINMLRRLIGSAFVGTELVDIVTPDPDSKRELQSLSLSLIRLALGLRRHTEVGTAEDFLVMMYALVHIDEILRYACSPGEVDLAYLERQVRSLRNVIEGDPKNAFKLQNGHGISVTLIGGKVVPGLGWKAIPTPLVSFGDTVDMYIHPGPELTGHHCAGPSPGLSLSGLGSDSGRLSSSIPSPSPGPAPSRCLTLLVHLGPVQLSGPFCLDRELGEEREDEERLLLNAYIAQLSKRI</sequence>
<dbReference type="EMBL" id="CAJMWV010006137">
    <property type="protein sequence ID" value="CAE6519026.1"/>
    <property type="molecule type" value="Genomic_DNA"/>
</dbReference>
<organism evidence="1 2">
    <name type="scientific">Rhizoctonia solani</name>
    <dbReference type="NCBI Taxonomy" id="456999"/>
    <lineage>
        <taxon>Eukaryota</taxon>
        <taxon>Fungi</taxon>
        <taxon>Dikarya</taxon>
        <taxon>Basidiomycota</taxon>
        <taxon>Agaricomycotina</taxon>
        <taxon>Agaricomycetes</taxon>
        <taxon>Cantharellales</taxon>
        <taxon>Ceratobasidiaceae</taxon>
        <taxon>Rhizoctonia</taxon>
    </lineage>
</organism>
<proteinExistence type="predicted"/>